<accession>A0ABQ9WVP9</accession>
<gene>
    <name evidence="1" type="ORF">BLNAU_22586</name>
</gene>
<proteinExistence type="predicted"/>
<evidence type="ECO:0000313" key="2">
    <source>
        <dbReference type="Proteomes" id="UP001281761"/>
    </source>
</evidence>
<organism evidence="1 2">
    <name type="scientific">Blattamonas nauphoetae</name>
    <dbReference type="NCBI Taxonomy" id="2049346"/>
    <lineage>
        <taxon>Eukaryota</taxon>
        <taxon>Metamonada</taxon>
        <taxon>Preaxostyla</taxon>
        <taxon>Oxymonadida</taxon>
        <taxon>Blattamonas</taxon>
    </lineage>
</organism>
<evidence type="ECO:0000313" key="1">
    <source>
        <dbReference type="EMBL" id="KAK2942506.1"/>
    </source>
</evidence>
<sequence length="379" mass="42046">MDSWNTSHFILRNNVFTRTEKGTDEIGRTKPSTVLFSEPITKGIVSVTFVVLTLAESGEKKGFINFGLIESSAAVPRLGRVLGKNIKHSVSLTTSSEESNYLTQIKLDEECNGHLSKKARVVMEVNMDSTPRTVQFFVNGKVQKCYVSGIPETVRIGFSADVMGTSLQITSIIHCTRPTCLADKMKELKWTDTEELYNERTTKQYKPIRREAEGSMPALLTRNPEHFKIEGNVITRTATDCHGPDFPFGTVMLDGVVENSLKSVAITILALPQTESSRGVVMFGGIPVEKKHIPKSPKGLGITKHFTFGLCSFDGVLYESIWAHRDKSGFSPLQVGDQVVLEVDYRSFESEIKFTVNGKIGQNEISRSRLHLSLGVCSF</sequence>
<dbReference type="EMBL" id="JARBJD010000404">
    <property type="protein sequence ID" value="KAK2942506.1"/>
    <property type="molecule type" value="Genomic_DNA"/>
</dbReference>
<protein>
    <submittedName>
        <fullName evidence="1">Uncharacterized protein</fullName>
    </submittedName>
</protein>
<keyword evidence="2" id="KW-1185">Reference proteome</keyword>
<reference evidence="1 2" key="1">
    <citation type="journal article" date="2022" name="bioRxiv">
        <title>Genomics of Preaxostyla Flagellates Illuminates Evolutionary Transitions and the Path Towards Mitochondrial Loss.</title>
        <authorList>
            <person name="Novak L.V.F."/>
            <person name="Treitli S.C."/>
            <person name="Pyrih J."/>
            <person name="Halakuc P."/>
            <person name="Pipaliya S.V."/>
            <person name="Vacek V."/>
            <person name="Brzon O."/>
            <person name="Soukal P."/>
            <person name="Eme L."/>
            <person name="Dacks J.B."/>
            <person name="Karnkowska A."/>
            <person name="Elias M."/>
            <person name="Hampl V."/>
        </authorList>
    </citation>
    <scope>NUCLEOTIDE SEQUENCE [LARGE SCALE GENOMIC DNA]</scope>
    <source>
        <strain evidence="1">NAU3</strain>
        <tissue evidence="1">Gut</tissue>
    </source>
</reference>
<comment type="caution">
    <text evidence="1">The sequence shown here is derived from an EMBL/GenBank/DDBJ whole genome shotgun (WGS) entry which is preliminary data.</text>
</comment>
<dbReference type="Proteomes" id="UP001281761">
    <property type="component" value="Unassembled WGS sequence"/>
</dbReference>
<name>A0ABQ9WVP9_9EUKA</name>